<organism evidence="3 4">
    <name type="scientific">Cytospora paraplurivora</name>
    <dbReference type="NCBI Taxonomy" id="2898453"/>
    <lineage>
        <taxon>Eukaryota</taxon>
        <taxon>Fungi</taxon>
        <taxon>Dikarya</taxon>
        <taxon>Ascomycota</taxon>
        <taxon>Pezizomycotina</taxon>
        <taxon>Sordariomycetes</taxon>
        <taxon>Sordariomycetidae</taxon>
        <taxon>Diaporthales</taxon>
        <taxon>Cytosporaceae</taxon>
        <taxon>Cytospora</taxon>
    </lineage>
</organism>
<proteinExistence type="predicted"/>
<evidence type="ECO:0000313" key="4">
    <source>
        <dbReference type="Proteomes" id="UP001320245"/>
    </source>
</evidence>
<reference evidence="3 4" key="1">
    <citation type="journal article" date="2023" name="PLoS ONE">
        <title>Cytospora paraplurivora sp. nov. isolated from orchards with fruit tree decline syndrome in Ontario, Canada.</title>
        <authorList>
            <person name="Ilyukhin E."/>
            <person name="Nguyen H.D.T."/>
            <person name="Castle A.J."/>
            <person name="Ellouze W."/>
        </authorList>
    </citation>
    <scope>NUCLEOTIDE SEQUENCE [LARGE SCALE GENOMIC DNA]</scope>
    <source>
        <strain evidence="3 4">FDS-564</strain>
    </source>
</reference>
<keyword evidence="2" id="KW-0732">Signal</keyword>
<evidence type="ECO:0000256" key="1">
    <source>
        <dbReference type="SAM" id="MobiDB-lite"/>
    </source>
</evidence>
<accession>A0AAN9YFC3</accession>
<dbReference type="AlphaFoldDB" id="A0AAN9YFC3"/>
<keyword evidence="4" id="KW-1185">Reference proteome</keyword>
<comment type="caution">
    <text evidence="3">The sequence shown here is derived from an EMBL/GenBank/DDBJ whole genome shotgun (WGS) entry which is preliminary data.</text>
</comment>
<evidence type="ECO:0000256" key="2">
    <source>
        <dbReference type="SAM" id="SignalP"/>
    </source>
</evidence>
<name>A0AAN9YFC3_9PEZI</name>
<protein>
    <submittedName>
        <fullName evidence="3">Uncharacterized protein</fullName>
    </submittedName>
</protein>
<evidence type="ECO:0000313" key="3">
    <source>
        <dbReference type="EMBL" id="KAK7742012.1"/>
    </source>
</evidence>
<dbReference type="Proteomes" id="UP001320245">
    <property type="component" value="Unassembled WGS sequence"/>
</dbReference>
<gene>
    <name evidence="3" type="ORF">SLS53_004596</name>
</gene>
<feature type="signal peptide" evidence="2">
    <location>
        <begin position="1"/>
        <end position="23"/>
    </location>
</feature>
<feature type="region of interest" description="Disordered" evidence="1">
    <location>
        <begin position="29"/>
        <end position="56"/>
    </location>
</feature>
<dbReference type="EMBL" id="JAJSPL020000016">
    <property type="protein sequence ID" value="KAK7742012.1"/>
    <property type="molecule type" value="Genomic_DNA"/>
</dbReference>
<sequence length="340" mass="36121">MAISIRRLLPVSLFVLSASGVQQGNRQDDGYVGYRLDQRGDPGSASYETADTKTKPDDIPLPDPDVYLNASVSVGEISLAVDNITAKVNLQADVLSLLHFSAGVDASIDRVKLTIQDVRAKVELEARLDKLAQMIDDALGAIDLNPVVATLGNSVSNVVDSATSALGESGLGESGLGSNVLGSDSLASDVLGLTGLGSAGSSNATKKDLKSGTKRNFQFDDGILYSVNDFSGNTHTKRVLAQSGNLYDVKLDNDGSEKSRTKIGYYSQDMAFDGHNRTISIAGQVKEFELQYIYTPFPGIESICWIYVTPAGKVTRTQVIAETSGGGLSTVGDEKYHDEL</sequence>
<feature type="chain" id="PRO_5042853833" evidence="2">
    <location>
        <begin position="24"/>
        <end position="340"/>
    </location>
</feature>